<evidence type="ECO:0000313" key="1">
    <source>
        <dbReference type="EMBL" id="CCX07311.1"/>
    </source>
</evidence>
<sequence length="86" mass="10255">MLFHKEQTDMEIPFVDFTRRFRIIETDKTTYDSWICREGSCIEIEPLVKESITVAKLPDSNESLPIYLRTVYFVGVHFEDCGRYFH</sequence>
<gene>
    <name evidence="1" type="ORF">PCON_06900</name>
</gene>
<keyword evidence="2" id="KW-1185">Reference proteome</keyword>
<evidence type="ECO:0000313" key="2">
    <source>
        <dbReference type="Proteomes" id="UP000018144"/>
    </source>
</evidence>
<reference evidence="1 2" key="1">
    <citation type="journal article" date="2013" name="PLoS Genet.">
        <title>The genome and development-dependent transcriptomes of Pyronema confluens: a window into fungal evolution.</title>
        <authorList>
            <person name="Traeger S."/>
            <person name="Altegoer F."/>
            <person name="Freitag M."/>
            <person name="Gabaldon T."/>
            <person name="Kempken F."/>
            <person name="Kumar A."/>
            <person name="Marcet-Houben M."/>
            <person name="Poggeler S."/>
            <person name="Stajich J.E."/>
            <person name="Nowrousian M."/>
        </authorList>
    </citation>
    <scope>NUCLEOTIDE SEQUENCE [LARGE SCALE GENOMIC DNA]</scope>
    <source>
        <strain evidence="2">CBS 100304</strain>
        <tissue evidence="1">Vegetative mycelium</tissue>
    </source>
</reference>
<dbReference type="EMBL" id="HF935349">
    <property type="protein sequence ID" value="CCX07311.1"/>
    <property type="molecule type" value="Genomic_DNA"/>
</dbReference>
<name>U4KZ42_PYROM</name>
<dbReference type="Proteomes" id="UP000018144">
    <property type="component" value="Unassembled WGS sequence"/>
</dbReference>
<proteinExistence type="predicted"/>
<organism evidence="1 2">
    <name type="scientific">Pyronema omphalodes (strain CBS 100304)</name>
    <name type="common">Pyronema confluens</name>
    <dbReference type="NCBI Taxonomy" id="1076935"/>
    <lineage>
        <taxon>Eukaryota</taxon>
        <taxon>Fungi</taxon>
        <taxon>Dikarya</taxon>
        <taxon>Ascomycota</taxon>
        <taxon>Pezizomycotina</taxon>
        <taxon>Pezizomycetes</taxon>
        <taxon>Pezizales</taxon>
        <taxon>Pyronemataceae</taxon>
        <taxon>Pyronema</taxon>
    </lineage>
</organism>
<accession>U4KZ42</accession>
<protein>
    <submittedName>
        <fullName evidence="1">Uncharacterized protein</fullName>
    </submittedName>
</protein>
<dbReference type="AlphaFoldDB" id="U4KZ42"/>